<dbReference type="STRING" id="632955.GCA_000829675_03591"/>
<dbReference type="AlphaFoldDB" id="S3N2B2"/>
<dbReference type="eggNOG" id="COG4340">
    <property type="taxonomic scope" value="Bacteria"/>
</dbReference>
<evidence type="ECO:0000313" key="1">
    <source>
        <dbReference type="EMBL" id="EPF73872.1"/>
    </source>
</evidence>
<proteinExistence type="predicted"/>
<keyword evidence="2" id="KW-1185">Reference proteome</keyword>
<evidence type="ECO:0008006" key="3">
    <source>
        <dbReference type="Google" id="ProtNLM"/>
    </source>
</evidence>
<dbReference type="Gene3D" id="2.60.120.620">
    <property type="entry name" value="q2cbj1_9rhob like domain"/>
    <property type="match status" value="1"/>
</dbReference>
<gene>
    <name evidence="1" type="ORF">F945_01751</name>
</gene>
<protein>
    <recommendedName>
        <fullName evidence="3">2OG-Fe dioxygenase family protein</fullName>
    </recommendedName>
</protein>
<dbReference type="EMBL" id="ATGI01000022">
    <property type="protein sequence ID" value="EPF73872.1"/>
    <property type="molecule type" value="Genomic_DNA"/>
</dbReference>
<dbReference type="RefSeq" id="WP_016656158.1">
    <property type="nucleotide sequence ID" value="NZ_KE340353.1"/>
</dbReference>
<dbReference type="Proteomes" id="UP000014568">
    <property type="component" value="Unassembled WGS sequence"/>
</dbReference>
<reference evidence="1 2" key="1">
    <citation type="submission" date="2013-06" db="EMBL/GenBank/DDBJ databases">
        <title>The Genome Sequence of Acinetobacter rudis CIP 110305.</title>
        <authorList>
            <consortium name="The Broad Institute Genome Sequencing Platform"/>
            <consortium name="The Broad Institute Genome Sequencing Center for Infectious Disease"/>
            <person name="Cerqueira G."/>
            <person name="Feldgarden M."/>
            <person name="Courvalin P."/>
            <person name="Perichon B."/>
            <person name="Grillot-Courvalin C."/>
            <person name="Clermont D."/>
            <person name="Rocha E."/>
            <person name="Yoon E.-J."/>
            <person name="Nemec A."/>
            <person name="Young S.K."/>
            <person name="Zeng Q."/>
            <person name="Gargeya S."/>
            <person name="Fitzgerald M."/>
            <person name="Abouelleil A."/>
            <person name="Alvarado L."/>
            <person name="Berlin A.M."/>
            <person name="Chapman S.B."/>
            <person name="Dewar J."/>
            <person name="Goldberg J."/>
            <person name="Griggs A."/>
            <person name="Gujja S."/>
            <person name="Hansen M."/>
            <person name="Howarth C."/>
            <person name="Imamovic A."/>
            <person name="Larimer J."/>
            <person name="McCowan C."/>
            <person name="Murphy C."/>
            <person name="Pearson M."/>
            <person name="Priest M."/>
            <person name="Roberts A."/>
            <person name="Saif S."/>
            <person name="Shea T."/>
            <person name="Sykes S."/>
            <person name="Wortman J."/>
            <person name="Nusbaum C."/>
            <person name="Birren B."/>
        </authorList>
    </citation>
    <scope>NUCLEOTIDE SEQUENCE [LARGE SCALE GENOMIC DNA]</scope>
    <source>
        <strain evidence="1 2">CIP 110305</strain>
    </source>
</reference>
<sequence>MLTENLSKEVELSRINIFDNNHDFYSSKLKKLFQSHGYINYKASVVDIESKLIISNEFRKLEKDPFSPPNTQRFRRYGNALILPWEKEKKPIWLPTTKNNEGTELSGYDQGNNNPEHGSIRYFNALSEQVKRSNYLNKIIIEDYNLTFGLDEYYLPIYVGIHFVKLTSTCEQSLGISSPDCFHQDGEPFTFAHLFYRSNNIIGGENYIAHPSERNKRLEDVNSANIYSQFTLKNISDSFAVHDSSVCHYVSPIKKIKNDQFNIPGERWMILIDYSLTKQKI</sequence>
<accession>S3N2B2</accession>
<comment type="caution">
    <text evidence="1">The sequence shown here is derived from an EMBL/GenBank/DDBJ whole genome shotgun (WGS) entry which is preliminary data.</text>
</comment>
<dbReference type="HOGENOM" id="CLU_074150_0_0_6"/>
<organism evidence="1 2">
    <name type="scientific">Acinetobacter rudis CIP 110305</name>
    <dbReference type="NCBI Taxonomy" id="421052"/>
    <lineage>
        <taxon>Bacteria</taxon>
        <taxon>Pseudomonadati</taxon>
        <taxon>Pseudomonadota</taxon>
        <taxon>Gammaproteobacteria</taxon>
        <taxon>Moraxellales</taxon>
        <taxon>Moraxellaceae</taxon>
        <taxon>Acinetobacter</taxon>
    </lineage>
</organism>
<evidence type="ECO:0000313" key="2">
    <source>
        <dbReference type="Proteomes" id="UP000014568"/>
    </source>
</evidence>
<dbReference type="Pfam" id="PF10014">
    <property type="entry name" value="2OG-Fe_Oxy_2"/>
    <property type="match status" value="1"/>
</dbReference>
<name>S3N2B2_9GAMM</name>
<dbReference type="OrthoDB" id="6681382at2"/>
<dbReference type="InterPro" id="IPR018724">
    <property type="entry name" value="2OG-Fe_dioxygenase"/>
</dbReference>
<dbReference type="PATRIC" id="fig|421052.3.peg.1707"/>
<dbReference type="GO" id="GO:0051213">
    <property type="term" value="F:dioxygenase activity"/>
    <property type="evidence" value="ECO:0007669"/>
    <property type="project" value="InterPro"/>
</dbReference>